<name>A0ABN2K4L3_9ACTN</name>
<dbReference type="InterPro" id="IPR029058">
    <property type="entry name" value="AB_hydrolase_fold"/>
</dbReference>
<gene>
    <name evidence="3" type="ORF">GCM10009681_19340</name>
</gene>
<comment type="caution">
    <text evidence="3">The sequence shown here is derived from an EMBL/GenBank/DDBJ whole genome shotgun (WGS) entry which is preliminary data.</text>
</comment>
<reference evidence="3 4" key="1">
    <citation type="journal article" date="2019" name="Int. J. Syst. Evol. Microbiol.">
        <title>The Global Catalogue of Microorganisms (GCM) 10K type strain sequencing project: providing services to taxonomists for standard genome sequencing and annotation.</title>
        <authorList>
            <consortium name="The Broad Institute Genomics Platform"/>
            <consortium name="The Broad Institute Genome Sequencing Center for Infectious Disease"/>
            <person name="Wu L."/>
            <person name="Ma J."/>
        </authorList>
    </citation>
    <scope>NUCLEOTIDE SEQUENCE [LARGE SCALE GENOMIC DNA]</scope>
    <source>
        <strain evidence="3 4">JCM 13249</strain>
    </source>
</reference>
<dbReference type="InterPro" id="IPR000073">
    <property type="entry name" value="AB_hydrolase_1"/>
</dbReference>
<dbReference type="EMBL" id="BAAALS010000007">
    <property type="protein sequence ID" value="GAA1748245.1"/>
    <property type="molecule type" value="Genomic_DNA"/>
</dbReference>
<feature type="signal peptide" evidence="1">
    <location>
        <begin position="1"/>
        <end position="29"/>
    </location>
</feature>
<evidence type="ECO:0000256" key="1">
    <source>
        <dbReference type="SAM" id="SignalP"/>
    </source>
</evidence>
<organism evidence="3 4">
    <name type="scientific">Luedemannella helvata</name>
    <dbReference type="NCBI Taxonomy" id="349315"/>
    <lineage>
        <taxon>Bacteria</taxon>
        <taxon>Bacillati</taxon>
        <taxon>Actinomycetota</taxon>
        <taxon>Actinomycetes</taxon>
        <taxon>Micromonosporales</taxon>
        <taxon>Micromonosporaceae</taxon>
        <taxon>Luedemannella</taxon>
    </lineage>
</organism>
<protein>
    <recommendedName>
        <fullName evidence="2">AB hydrolase-1 domain-containing protein</fullName>
    </recommendedName>
</protein>
<proteinExistence type="predicted"/>
<dbReference type="PROSITE" id="PS51257">
    <property type="entry name" value="PROKAR_LIPOPROTEIN"/>
    <property type="match status" value="1"/>
</dbReference>
<dbReference type="Proteomes" id="UP001500655">
    <property type="component" value="Unassembled WGS sequence"/>
</dbReference>
<evidence type="ECO:0000259" key="2">
    <source>
        <dbReference type="Pfam" id="PF00561"/>
    </source>
</evidence>
<accession>A0ABN2K4L3</accession>
<feature type="domain" description="AB hydrolase-1" evidence="2">
    <location>
        <begin position="85"/>
        <end position="190"/>
    </location>
</feature>
<evidence type="ECO:0000313" key="4">
    <source>
        <dbReference type="Proteomes" id="UP001500655"/>
    </source>
</evidence>
<dbReference type="Gene3D" id="3.40.50.1820">
    <property type="entry name" value="alpha/beta hydrolase"/>
    <property type="match status" value="1"/>
</dbReference>
<evidence type="ECO:0000313" key="3">
    <source>
        <dbReference type="EMBL" id="GAA1748245.1"/>
    </source>
</evidence>
<dbReference type="SUPFAM" id="SSF53474">
    <property type="entry name" value="alpha/beta-Hydrolases"/>
    <property type="match status" value="1"/>
</dbReference>
<sequence>MTVLNRARMRLTGGAALVCALLAGCGSHAEPPKPTPTKTFSFARSAPEPHVRCLKFPESARKIVIPSTDGIELAGVEAGTGPRGLVLLHQSGADLCGWTPYVADLIAAGLHIVAIDFRCSGLSDCDPSLSGDPFYMSLDRAADAAAAVAYLRGAGATSVGVMGASLGAAVAVVTAGRFPDQVDAVVALSMFNASFNASGPTATDVRTPSDAAPRVRVPMLLAGAELDPDVLPPAEAKLFIAQSPARAKSKVVFRPDSGAHGWSMLGTLADTVQPEVLDFLAANLKA</sequence>
<keyword evidence="1" id="KW-0732">Signal</keyword>
<dbReference type="Pfam" id="PF00561">
    <property type="entry name" value="Abhydrolase_1"/>
    <property type="match status" value="1"/>
</dbReference>
<feature type="chain" id="PRO_5046726641" description="AB hydrolase-1 domain-containing protein" evidence="1">
    <location>
        <begin position="30"/>
        <end position="286"/>
    </location>
</feature>
<keyword evidence="4" id="KW-1185">Reference proteome</keyword>